<dbReference type="EMBL" id="KB445550">
    <property type="protein sequence ID" value="EMD01172.1"/>
    <property type="molecule type" value="Genomic_DNA"/>
</dbReference>
<feature type="compositionally biased region" description="Basic and acidic residues" evidence="1">
    <location>
        <begin position="129"/>
        <end position="139"/>
    </location>
</feature>
<feature type="compositionally biased region" description="Low complexity" evidence="1">
    <location>
        <begin position="55"/>
        <end position="68"/>
    </location>
</feature>
<keyword evidence="3" id="KW-1185">Reference proteome</keyword>
<organism evidence="2 3">
    <name type="scientific">Baudoinia panamericana (strain UAMH 10762)</name>
    <name type="common">Angels' share fungus</name>
    <name type="synonym">Baudoinia compniacensis (strain UAMH 10762)</name>
    <dbReference type="NCBI Taxonomy" id="717646"/>
    <lineage>
        <taxon>Eukaryota</taxon>
        <taxon>Fungi</taxon>
        <taxon>Dikarya</taxon>
        <taxon>Ascomycota</taxon>
        <taxon>Pezizomycotina</taxon>
        <taxon>Dothideomycetes</taxon>
        <taxon>Dothideomycetidae</taxon>
        <taxon>Mycosphaerellales</taxon>
        <taxon>Teratosphaeriaceae</taxon>
        <taxon>Baudoinia</taxon>
    </lineage>
</organism>
<sequence length="139" mass="15095">MSLWSDRRGMFQKGKEVHEPSVPSERRNSGGGIADAVRRASVSSANTLEKTVTGTTSNSSSDPSSPTSQRRRSSNTALFGNLTTHKRGSEDYSERRASHSDQNASGFVSGWYNSTFRGHVSGNKPTEATQKDPTRGVME</sequence>
<dbReference type="HOGENOM" id="CLU_1587801_0_0_1"/>
<feature type="compositionally biased region" description="Basic and acidic residues" evidence="1">
    <location>
        <begin position="1"/>
        <end position="28"/>
    </location>
</feature>
<name>M2MW20_BAUPA</name>
<protein>
    <submittedName>
        <fullName evidence="2">Uncharacterized protein</fullName>
    </submittedName>
</protein>
<dbReference type="GeneID" id="19107365"/>
<feature type="compositionally biased region" description="Basic and acidic residues" evidence="1">
    <location>
        <begin position="87"/>
        <end position="99"/>
    </location>
</feature>
<gene>
    <name evidence="2" type="ORF">BAUCODRAFT_118880</name>
</gene>
<evidence type="ECO:0000313" key="3">
    <source>
        <dbReference type="Proteomes" id="UP000011761"/>
    </source>
</evidence>
<dbReference type="RefSeq" id="XP_007672356.1">
    <property type="nucleotide sequence ID" value="XM_007674166.1"/>
</dbReference>
<dbReference type="AlphaFoldDB" id="M2MW20"/>
<feature type="region of interest" description="Disordered" evidence="1">
    <location>
        <begin position="1"/>
        <end position="139"/>
    </location>
</feature>
<evidence type="ECO:0000313" key="2">
    <source>
        <dbReference type="EMBL" id="EMD01172.1"/>
    </source>
</evidence>
<evidence type="ECO:0000256" key="1">
    <source>
        <dbReference type="SAM" id="MobiDB-lite"/>
    </source>
</evidence>
<dbReference type="KEGG" id="bcom:BAUCODRAFT_118880"/>
<dbReference type="Proteomes" id="UP000011761">
    <property type="component" value="Unassembled WGS sequence"/>
</dbReference>
<reference evidence="2 3" key="1">
    <citation type="journal article" date="2012" name="PLoS Pathog.">
        <title>Diverse lifestyles and strategies of plant pathogenesis encoded in the genomes of eighteen Dothideomycetes fungi.</title>
        <authorList>
            <person name="Ohm R.A."/>
            <person name="Feau N."/>
            <person name="Henrissat B."/>
            <person name="Schoch C.L."/>
            <person name="Horwitz B.A."/>
            <person name="Barry K.W."/>
            <person name="Condon B.J."/>
            <person name="Copeland A.C."/>
            <person name="Dhillon B."/>
            <person name="Glaser F."/>
            <person name="Hesse C.N."/>
            <person name="Kosti I."/>
            <person name="LaButti K."/>
            <person name="Lindquist E.A."/>
            <person name="Lucas S."/>
            <person name="Salamov A.A."/>
            <person name="Bradshaw R.E."/>
            <person name="Ciuffetti L."/>
            <person name="Hamelin R.C."/>
            <person name="Kema G.H.J."/>
            <person name="Lawrence C."/>
            <person name="Scott J.A."/>
            <person name="Spatafora J.W."/>
            <person name="Turgeon B.G."/>
            <person name="de Wit P.J.G.M."/>
            <person name="Zhong S."/>
            <person name="Goodwin S.B."/>
            <person name="Grigoriev I.V."/>
        </authorList>
    </citation>
    <scope>NUCLEOTIDE SEQUENCE [LARGE SCALE GENOMIC DNA]</scope>
    <source>
        <strain evidence="2 3">UAMH 10762</strain>
    </source>
</reference>
<accession>M2MW20</accession>
<dbReference type="OrthoDB" id="3878511at2759"/>
<dbReference type="OMA" id="WFNKTFR"/>
<proteinExistence type="predicted"/>
<feature type="compositionally biased region" description="Polar residues" evidence="1">
    <location>
        <begin position="100"/>
        <end position="116"/>
    </location>
</feature>
<dbReference type="eggNOG" id="ENOG502R94G">
    <property type="taxonomic scope" value="Eukaryota"/>
</dbReference>